<gene>
    <name evidence="3" type="ORF">BEH84_04969</name>
</gene>
<protein>
    <submittedName>
        <fullName evidence="3">Plasmid pRiA4b ORF-3-like protein</fullName>
    </submittedName>
</protein>
<feature type="region of interest" description="Disordered" evidence="1">
    <location>
        <begin position="112"/>
        <end position="142"/>
    </location>
</feature>
<dbReference type="SUPFAM" id="SSF159941">
    <property type="entry name" value="MM3350-like"/>
    <property type="match status" value="1"/>
</dbReference>
<proteinExistence type="predicted"/>
<name>A0A1E3AKQ7_9FIRM</name>
<dbReference type="Gene3D" id="3.10.290.30">
    <property type="entry name" value="MM3350-like"/>
    <property type="match status" value="1"/>
</dbReference>
<evidence type="ECO:0000256" key="1">
    <source>
        <dbReference type="SAM" id="MobiDB-lite"/>
    </source>
</evidence>
<dbReference type="GeneID" id="29727561"/>
<evidence type="ECO:0000259" key="2">
    <source>
        <dbReference type="Pfam" id="PF07929"/>
    </source>
</evidence>
<dbReference type="InterPro" id="IPR024047">
    <property type="entry name" value="MM3350-like_sf"/>
</dbReference>
<comment type="caution">
    <text evidence="3">The sequence shown here is derived from an EMBL/GenBank/DDBJ whole genome shotgun (WGS) entry which is preliminary data.</text>
</comment>
<feature type="domain" description="Plasmid pRiA4b Orf3-like" evidence="2">
    <location>
        <begin position="8"/>
        <end position="115"/>
    </location>
</feature>
<dbReference type="EMBL" id="MCGI01000005">
    <property type="protein sequence ID" value="ODM09219.1"/>
    <property type="molecule type" value="Genomic_DNA"/>
</dbReference>
<organism evidence="3 4">
    <name type="scientific">Eisenbergiella tayi</name>
    <dbReference type="NCBI Taxonomy" id="1432052"/>
    <lineage>
        <taxon>Bacteria</taxon>
        <taxon>Bacillati</taxon>
        <taxon>Bacillota</taxon>
        <taxon>Clostridia</taxon>
        <taxon>Lachnospirales</taxon>
        <taxon>Lachnospiraceae</taxon>
        <taxon>Eisenbergiella</taxon>
    </lineage>
</organism>
<reference evidence="3 4" key="1">
    <citation type="submission" date="2016-07" db="EMBL/GenBank/DDBJ databases">
        <title>Characterization of isolates of Eisenbergiella tayi derived from blood cultures, using whole genome sequencing.</title>
        <authorList>
            <person name="Burdz T."/>
            <person name="Wiebe D."/>
            <person name="Huynh C."/>
            <person name="Bernard K."/>
        </authorList>
    </citation>
    <scope>NUCLEOTIDE SEQUENCE [LARGE SCALE GENOMIC DNA]</scope>
    <source>
        <strain evidence="3 4">NML 120489</strain>
    </source>
</reference>
<accession>A0A1E3AKQ7</accession>
<evidence type="ECO:0000313" key="3">
    <source>
        <dbReference type="EMBL" id="ODM09219.1"/>
    </source>
</evidence>
<dbReference type="InterPro" id="IPR012912">
    <property type="entry name" value="Plasmid_pRiA4b_Orf3-like"/>
</dbReference>
<dbReference type="Pfam" id="PF07929">
    <property type="entry name" value="PRiA4_ORF3"/>
    <property type="match status" value="1"/>
</dbReference>
<evidence type="ECO:0000313" key="4">
    <source>
        <dbReference type="Proteomes" id="UP000095003"/>
    </source>
</evidence>
<dbReference type="AlphaFoldDB" id="A0A1E3AKQ7"/>
<sequence length="484" mass="55222">MEGTKVYTFMVRFRDKPQVFRMIQIDGRKSLEDLHYAILEAFDFTPEHSYIFSRNQVFYDPKGCDASDNGSGKTENDVCLEKLGWELKETWLYLYDFDNEWMFDVTLMKTEGGQDQGSSQAVRKKRELEKYPDSEEDWEEESEFDKPVEVVCSRKSMKSIMGQRDEEELKKLLKKLGMEIPEAENRKKKADVYAAALIDVLEGDKELMMKLFTGRGGRFLAGLAGERAVTLGDCMMHMNEMDMYHACGLVDLENIGDAVIGLTKEGREYAALCGQEKWKACLEEKERLEKLLSLLVDIYGAAEVGYLYSMLNMYQEDTLDPDEFYEGIAALAALWNDYTEFRDEDSGQTYLSILDREEIAYVLKQRKRIGVKGYKPFCREKMEAILENGVSVLIPSVRRLLDCLQTSGGLDYDASMMLAMSFVQEVSLNPAPEAALAMGRELLEDWGIEPDDNVEELLKLVAGEAPSALLMGYSIEEYKKLLGI</sequence>
<dbReference type="RefSeq" id="WP_016360164.1">
    <property type="nucleotide sequence ID" value="NZ_CABMHK010000018.1"/>
</dbReference>
<dbReference type="Proteomes" id="UP000095003">
    <property type="component" value="Unassembled WGS sequence"/>
</dbReference>